<dbReference type="RefSeq" id="WP_270114732.1">
    <property type="nucleotide sequence ID" value="NZ_BAAAOL010000007.1"/>
</dbReference>
<dbReference type="AlphaFoldDB" id="A0A9W6GC36"/>
<protein>
    <submittedName>
        <fullName evidence="1">Uncharacterized protein</fullName>
    </submittedName>
</protein>
<name>A0A9W6GC36_9ACTN</name>
<reference evidence="1" key="1">
    <citation type="submission" date="2022-12" db="EMBL/GenBank/DDBJ databases">
        <title>Reference genome sequencing for broad-spectrum identification of bacterial and archaeal isolates by mass spectrometry.</title>
        <authorList>
            <person name="Sekiguchi Y."/>
            <person name="Tourlousse D.M."/>
        </authorList>
    </citation>
    <scope>NUCLEOTIDE SEQUENCE</scope>
    <source>
        <strain evidence="1">LLR39Z86</strain>
    </source>
</reference>
<gene>
    <name evidence="1" type="ORF">GALLR39Z86_38840</name>
</gene>
<organism evidence="1 2">
    <name type="scientific">Glycomyces algeriensis</name>
    <dbReference type="NCBI Taxonomy" id="256037"/>
    <lineage>
        <taxon>Bacteria</taxon>
        <taxon>Bacillati</taxon>
        <taxon>Actinomycetota</taxon>
        <taxon>Actinomycetes</taxon>
        <taxon>Glycomycetales</taxon>
        <taxon>Glycomycetaceae</taxon>
        <taxon>Glycomyces</taxon>
    </lineage>
</organism>
<evidence type="ECO:0000313" key="2">
    <source>
        <dbReference type="Proteomes" id="UP001144313"/>
    </source>
</evidence>
<comment type="caution">
    <text evidence="1">The sequence shown here is derived from an EMBL/GenBank/DDBJ whole genome shotgun (WGS) entry which is preliminary data.</text>
</comment>
<keyword evidence="2" id="KW-1185">Reference proteome</keyword>
<evidence type="ECO:0000313" key="1">
    <source>
        <dbReference type="EMBL" id="GLI44034.1"/>
    </source>
</evidence>
<proteinExistence type="predicted"/>
<sequence>MHARNSFEDAANEPQHEHPNTIVLDFAKRFPDRLQLLVDHWRDAPGQVVDGYAFFLLYCWHGKHRDPATFERWKQPGQERSPFADAPEIRDLVAASLAAIGGQAGWVRMLGRRDYCECGQTSKLENLSVCVDCGRHWCWECSGTRCRGHEVVG</sequence>
<accession>A0A9W6GC36</accession>
<dbReference type="Proteomes" id="UP001144313">
    <property type="component" value="Unassembled WGS sequence"/>
</dbReference>
<dbReference type="EMBL" id="BSDT01000001">
    <property type="protein sequence ID" value="GLI44034.1"/>
    <property type="molecule type" value="Genomic_DNA"/>
</dbReference>